<sequence length="174" mass="20320">MLRMNSMFNRLYSLFYMGMTAVCTVAGIGALMAYLYSLDAKVDFDVAKIGWFHPSRRGYEEAQLYFDIDADLTPLIHVNTRLFYAYILAEWGNNTETDQHNVVLWDMLIKRENPHFDQKMVKCNYNLRQVGLSMRGKPVKLSFRIQLVPFVGFFKTKTLLTKEFVLPEKYSDSN</sequence>
<keyword evidence="4" id="KW-0256">Endoplasmic reticulum</keyword>
<dbReference type="InterPro" id="IPR007653">
    <property type="entry name" value="SPC3"/>
</dbReference>
<dbReference type="OrthoDB" id="10261524at2759"/>
<dbReference type="PIRSF" id="PIRSF016089">
    <property type="entry name" value="SPC22"/>
    <property type="match status" value="1"/>
</dbReference>
<keyword evidence="3 9" id="KW-0812">Transmembrane</keyword>
<comment type="subcellular location">
    <subcellularLocation>
        <location evidence="1">Endoplasmic reticulum membrane</location>
        <topology evidence="1">Single-pass type II membrane protein</topology>
    </subcellularLocation>
</comment>
<protein>
    <recommendedName>
        <fullName evidence="8">Signal peptidase complex subunit 3</fullName>
    </recommendedName>
</protein>
<comment type="similarity">
    <text evidence="2">Belongs to the SPCS3 family.</text>
</comment>
<reference evidence="10" key="1">
    <citation type="submission" date="2016-10" db="EMBL/GenBank/DDBJ databases">
        <authorList>
            <person name="Benchimol M."/>
            <person name="Almeida L.G."/>
            <person name="Vasconcelos A.T."/>
            <person name="Perreira-Neves A."/>
            <person name="Rosa I.A."/>
            <person name="Tasca T."/>
            <person name="Bogo M.R."/>
            <person name="de Souza W."/>
        </authorList>
    </citation>
    <scope>NUCLEOTIDE SEQUENCE [LARGE SCALE GENOMIC DNA]</scope>
    <source>
        <strain evidence="10">K</strain>
    </source>
</reference>
<dbReference type="PANTHER" id="PTHR12804:SF0">
    <property type="entry name" value="SIGNAL PEPTIDASE COMPLEX SUBUNIT 3"/>
    <property type="match status" value="1"/>
</dbReference>
<evidence type="ECO:0000256" key="7">
    <source>
        <dbReference type="ARBA" id="ARBA00023136"/>
    </source>
</evidence>
<accession>A0A1J4K3P0</accession>
<evidence type="ECO:0000256" key="6">
    <source>
        <dbReference type="ARBA" id="ARBA00022989"/>
    </source>
</evidence>
<evidence type="ECO:0000256" key="8">
    <source>
        <dbReference type="ARBA" id="ARBA00029556"/>
    </source>
</evidence>
<keyword evidence="6 9" id="KW-1133">Transmembrane helix</keyword>
<name>A0A1J4K3P0_9EUKA</name>
<evidence type="ECO:0000256" key="2">
    <source>
        <dbReference type="ARBA" id="ARBA00009289"/>
    </source>
</evidence>
<evidence type="ECO:0000256" key="1">
    <source>
        <dbReference type="ARBA" id="ARBA00004648"/>
    </source>
</evidence>
<comment type="caution">
    <text evidence="10">The sequence shown here is derived from an EMBL/GenBank/DDBJ whole genome shotgun (WGS) entry which is preliminary data.</text>
</comment>
<dbReference type="Pfam" id="PF04573">
    <property type="entry name" value="SPC22"/>
    <property type="match status" value="1"/>
</dbReference>
<dbReference type="GeneID" id="94840689"/>
<proteinExistence type="inferred from homology"/>
<organism evidence="10 11">
    <name type="scientific">Tritrichomonas foetus</name>
    <dbReference type="NCBI Taxonomy" id="1144522"/>
    <lineage>
        <taxon>Eukaryota</taxon>
        <taxon>Metamonada</taxon>
        <taxon>Parabasalia</taxon>
        <taxon>Tritrichomonadida</taxon>
        <taxon>Tritrichomonadidae</taxon>
        <taxon>Tritrichomonas</taxon>
    </lineage>
</organism>
<dbReference type="EMBL" id="MLAK01000795">
    <property type="protein sequence ID" value="OHT04364.1"/>
    <property type="molecule type" value="Genomic_DNA"/>
</dbReference>
<keyword evidence="11" id="KW-1185">Reference proteome</keyword>
<evidence type="ECO:0000256" key="4">
    <source>
        <dbReference type="ARBA" id="ARBA00022824"/>
    </source>
</evidence>
<evidence type="ECO:0000256" key="9">
    <source>
        <dbReference type="SAM" id="Phobius"/>
    </source>
</evidence>
<keyword evidence="5" id="KW-0735">Signal-anchor</keyword>
<dbReference type="Proteomes" id="UP000179807">
    <property type="component" value="Unassembled WGS sequence"/>
</dbReference>
<evidence type="ECO:0000256" key="5">
    <source>
        <dbReference type="ARBA" id="ARBA00022968"/>
    </source>
</evidence>
<feature type="transmembrane region" description="Helical" evidence="9">
    <location>
        <begin position="12"/>
        <end position="36"/>
    </location>
</feature>
<evidence type="ECO:0000313" key="10">
    <source>
        <dbReference type="EMBL" id="OHT04364.1"/>
    </source>
</evidence>
<evidence type="ECO:0000313" key="11">
    <source>
        <dbReference type="Proteomes" id="UP000179807"/>
    </source>
</evidence>
<dbReference type="GO" id="GO:0006465">
    <property type="term" value="P:signal peptide processing"/>
    <property type="evidence" value="ECO:0007669"/>
    <property type="project" value="InterPro"/>
</dbReference>
<gene>
    <name evidence="10" type="ORF">TRFO_28124</name>
</gene>
<dbReference type="AlphaFoldDB" id="A0A1J4K3P0"/>
<dbReference type="RefSeq" id="XP_068357500.1">
    <property type="nucleotide sequence ID" value="XM_068505985.1"/>
</dbReference>
<dbReference type="GO" id="GO:0005787">
    <property type="term" value="C:signal peptidase complex"/>
    <property type="evidence" value="ECO:0007669"/>
    <property type="project" value="InterPro"/>
</dbReference>
<dbReference type="VEuPathDB" id="TrichDB:TRFO_28124"/>
<keyword evidence="7 9" id="KW-0472">Membrane</keyword>
<dbReference type="PANTHER" id="PTHR12804">
    <property type="entry name" value="MICROSOMAL SIGNAL PEPTIDASE 23 KD SUBUNIT SPC22/23"/>
    <property type="match status" value="1"/>
</dbReference>
<dbReference type="GO" id="GO:0045047">
    <property type="term" value="P:protein targeting to ER"/>
    <property type="evidence" value="ECO:0007669"/>
    <property type="project" value="TreeGrafter"/>
</dbReference>
<evidence type="ECO:0000256" key="3">
    <source>
        <dbReference type="ARBA" id="ARBA00022692"/>
    </source>
</evidence>